<dbReference type="AlphaFoldDB" id="A0A699RYB3"/>
<comment type="caution">
    <text evidence="2">The sequence shown here is derived from an EMBL/GenBank/DDBJ whole genome shotgun (WGS) entry which is preliminary data.</text>
</comment>
<proteinExistence type="predicted"/>
<evidence type="ECO:0000256" key="1">
    <source>
        <dbReference type="SAM" id="MobiDB-lite"/>
    </source>
</evidence>
<gene>
    <name evidence="2" type="ORF">Tci_860911</name>
</gene>
<protein>
    <submittedName>
        <fullName evidence="2">Uncharacterized protein</fullName>
    </submittedName>
</protein>
<accession>A0A699RYB3</accession>
<feature type="region of interest" description="Disordered" evidence="1">
    <location>
        <begin position="1"/>
        <end position="41"/>
    </location>
</feature>
<dbReference type="EMBL" id="BKCJ011118190">
    <property type="protein sequence ID" value="GFC88941.1"/>
    <property type="molecule type" value="Genomic_DNA"/>
</dbReference>
<sequence length="82" mass="8800">CSHEKTVAAGAAAPEPGKPSPGPVAGHSHPRPGANTAKRHVLPLRHRQRCYGVVVERPEKLDCREARLCHAAHLGPARCARF</sequence>
<reference evidence="2" key="1">
    <citation type="journal article" date="2019" name="Sci. Rep.">
        <title>Draft genome of Tanacetum cinerariifolium, the natural source of mosquito coil.</title>
        <authorList>
            <person name="Yamashiro T."/>
            <person name="Shiraishi A."/>
            <person name="Satake H."/>
            <person name="Nakayama K."/>
        </authorList>
    </citation>
    <scope>NUCLEOTIDE SEQUENCE</scope>
</reference>
<name>A0A699RYB3_TANCI</name>
<evidence type="ECO:0000313" key="2">
    <source>
        <dbReference type="EMBL" id="GFC88941.1"/>
    </source>
</evidence>
<feature type="non-terminal residue" evidence="2">
    <location>
        <position position="1"/>
    </location>
</feature>
<organism evidence="2">
    <name type="scientific">Tanacetum cinerariifolium</name>
    <name type="common">Dalmatian daisy</name>
    <name type="synonym">Chrysanthemum cinerariifolium</name>
    <dbReference type="NCBI Taxonomy" id="118510"/>
    <lineage>
        <taxon>Eukaryota</taxon>
        <taxon>Viridiplantae</taxon>
        <taxon>Streptophyta</taxon>
        <taxon>Embryophyta</taxon>
        <taxon>Tracheophyta</taxon>
        <taxon>Spermatophyta</taxon>
        <taxon>Magnoliopsida</taxon>
        <taxon>eudicotyledons</taxon>
        <taxon>Gunneridae</taxon>
        <taxon>Pentapetalae</taxon>
        <taxon>asterids</taxon>
        <taxon>campanulids</taxon>
        <taxon>Asterales</taxon>
        <taxon>Asteraceae</taxon>
        <taxon>Asteroideae</taxon>
        <taxon>Anthemideae</taxon>
        <taxon>Anthemidinae</taxon>
        <taxon>Tanacetum</taxon>
    </lineage>
</organism>